<evidence type="ECO:0000313" key="2">
    <source>
        <dbReference type="Proteomes" id="UP000024635"/>
    </source>
</evidence>
<dbReference type="STRING" id="53326.A0A016WJN8"/>
<name>A0A016WJN8_9BILA</name>
<dbReference type="Pfam" id="PF01166">
    <property type="entry name" value="TSC22"/>
    <property type="match status" value="1"/>
</dbReference>
<organism evidence="1 2">
    <name type="scientific">Ancylostoma ceylanicum</name>
    <dbReference type="NCBI Taxonomy" id="53326"/>
    <lineage>
        <taxon>Eukaryota</taxon>
        <taxon>Metazoa</taxon>
        <taxon>Ecdysozoa</taxon>
        <taxon>Nematoda</taxon>
        <taxon>Chromadorea</taxon>
        <taxon>Rhabditida</taxon>
        <taxon>Rhabditina</taxon>
        <taxon>Rhabditomorpha</taxon>
        <taxon>Strongyloidea</taxon>
        <taxon>Ancylostomatidae</taxon>
        <taxon>Ancylostomatinae</taxon>
        <taxon>Ancylostoma</taxon>
    </lineage>
</organism>
<evidence type="ECO:0000313" key="1">
    <source>
        <dbReference type="EMBL" id="EYC39482.1"/>
    </source>
</evidence>
<dbReference type="GO" id="GO:0006357">
    <property type="term" value="P:regulation of transcription by RNA polymerase II"/>
    <property type="evidence" value="ECO:0007669"/>
    <property type="project" value="InterPro"/>
</dbReference>
<comment type="caution">
    <text evidence="1">The sequence shown here is derived from an EMBL/GenBank/DDBJ whole genome shotgun (WGS) entry which is preliminary data.</text>
</comment>
<dbReference type="SUPFAM" id="SSF58026">
    <property type="entry name" value="Delta-sleep-inducing peptide immunoreactive peptide"/>
    <property type="match status" value="1"/>
</dbReference>
<dbReference type="Proteomes" id="UP000024635">
    <property type="component" value="Unassembled WGS sequence"/>
</dbReference>
<proteinExistence type="predicted"/>
<sequence length="144" mass="16922">MNAMPLGYLLAGFCRHRGNRDSLAKQMTIRSFTFLRIHMEEFSSPLELVPTYRSEKWLCHKWRRPDEVRVERCLSFQDLVKTHLMFAVREEVDILRTKIADLESHVSRLIFSAAKLGLQGEAKVFERKQSLIKTIRRGLEKTDD</sequence>
<protein>
    <submittedName>
        <fullName evidence="1">Uncharacterized protein</fullName>
    </submittedName>
</protein>
<dbReference type="Gene3D" id="1.20.5.490">
    <property type="entry name" value="Single helix bin"/>
    <property type="match status" value="1"/>
</dbReference>
<dbReference type="PANTHER" id="PTHR12348">
    <property type="entry name" value="TSC22"/>
    <property type="match status" value="1"/>
</dbReference>
<gene>
    <name evidence="1" type="primary">Acey_s0654.g1187</name>
    <name evidence="1" type="ORF">Y032_0654g1187</name>
</gene>
<reference evidence="2" key="1">
    <citation type="journal article" date="2015" name="Nat. Genet.">
        <title>The genome and transcriptome of the zoonotic hookworm Ancylostoma ceylanicum identify infection-specific gene families.</title>
        <authorList>
            <person name="Schwarz E.M."/>
            <person name="Hu Y."/>
            <person name="Antoshechkin I."/>
            <person name="Miller M.M."/>
            <person name="Sternberg P.W."/>
            <person name="Aroian R.V."/>
        </authorList>
    </citation>
    <scope>NUCLEOTIDE SEQUENCE</scope>
    <source>
        <strain evidence="2">HY135</strain>
    </source>
</reference>
<dbReference type="OrthoDB" id="8961796at2759"/>
<accession>A0A016WJN8</accession>
<dbReference type="InterPro" id="IPR000580">
    <property type="entry name" value="TSC22/Bun"/>
</dbReference>
<dbReference type="PANTHER" id="PTHR12348:SF26">
    <property type="entry name" value="PROTEIN TSCT-1"/>
    <property type="match status" value="1"/>
</dbReference>
<dbReference type="AlphaFoldDB" id="A0A016WJN8"/>
<dbReference type="EMBL" id="JARK01000254">
    <property type="protein sequence ID" value="EYC39482.1"/>
    <property type="molecule type" value="Genomic_DNA"/>
</dbReference>
<dbReference type="CDD" id="cd21936">
    <property type="entry name" value="ZIP_TSC22D"/>
    <property type="match status" value="1"/>
</dbReference>
<keyword evidence="2" id="KW-1185">Reference proteome</keyword>